<dbReference type="RefSeq" id="WP_090797290.1">
    <property type="nucleotide sequence ID" value="NZ_FMYI01000014.1"/>
</dbReference>
<proteinExistence type="predicted"/>
<name>A0A1G6N6Z9_9BACI</name>
<sequence>MRILIIIAIVILAIRLDYKRFSGRDRKAFLIALSLATLYIIRAHNDTVWFNYVEWMDRLIDPISSHIDRWLMRYRS</sequence>
<dbReference type="STRING" id="1612202.SAMN05421734_11430"/>
<gene>
    <name evidence="1" type="ORF">SAMN05421734_11430</name>
</gene>
<reference evidence="2" key="1">
    <citation type="submission" date="2016-09" db="EMBL/GenBank/DDBJ databases">
        <authorList>
            <person name="Varghese N."/>
            <person name="Submissions S."/>
        </authorList>
    </citation>
    <scope>NUCLEOTIDE SEQUENCE [LARGE SCALE GENOMIC DNA]</scope>
    <source>
        <strain evidence="2">S5</strain>
    </source>
</reference>
<dbReference type="AlphaFoldDB" id="A0A1G6N6Z9"/>
<organism evidence="1 2">
    <name type="scientific">Pelagirhabdus alkalitolerans</name>
    <dbReference type="NCBI Taxonomy" id="1612202"/>
    <lineage>
        <taxon>Bacteria</taxon>
        <taxon>Bacillati</taxon>
        <taxon>Bacillota</taxon>
        <taxon>Bacilli</taxon>
        <taxon>Bacillales</taxon>
        <taxon>Bacillaceae</taxon>
        <taxon>Pelagirhabdus</taxon>
    </lineage>
</organism>
<protein>
    <submittedName>
        <fullName evidence="1">Uncharacterized protein</fullName>
    </submittedName>
</protein>
<evidence type="ECO:0000313" key="1">
    <source>
        <dbReference type="EMBL" id="SDC63026.1"/>
    </source>
</evidence>
<dbReference type="Proteomes" id="UP000242949">
    <property type="component" value="Unassembled WGS sequence"/>
</dbReference>
<dbReference type="EMBL" id="FMYI01000014">
    <property type="protein sequence ID" value="SDC63026.1"/>
    <property type="molecule type" value="Genomic_DNA"/>
</dbReference>
<accession>A0A1G6N6Z9</accession>
<keyword evidence="2" id="KW-1185">Reference proteome</keyword>
<evidence type="ECO:0000313" key="2">
    <source>
        <dbReference type="Proteomes" id="UP000242949"/>
    </source>
</evidence>